<protein>
    <submittedName>
        <fullName evidence="1">Uncharacterized protein</fullName>
    </submittedName>
</protein>
<accession>A0A0H2RA38</accession>
<dbReference type="AlphaFoldDB" id="A0A0H2RA38"/>
<reference evidence="1 2" key="1">
    <citation type="submission" date="2015-04" db="EMBL/GenBank/DDBJ databases">
        <title>Complete genome sequence of Schizopora paradoxa KUC8140, a cosmopolitan wood degrader in East Asia.</title>
        <authorList>
            <consortium name="DOE Joint Genome Institute"/>
            <person name="Min B."/>
            <person name="Park H."/>
            <person name="Jang Y."/>
            <person name="Kim J.-J."/>
            <person name="Kim K.H."/>
            <person name="Pangilinan J."/>
            <person name="Lipzen A."/>
            <person name="Riley R."/>
            <person name="Grigoriev I.V."/>
            <person name="Spatafora J.W."/>
            <person name="Choi I.-G."/>
        </authorList>
    </citation>
    <scope>NUCLEOTIDE SEQUENCE [LARGE SCALE GENOMIC DNA]</scope>
    <source>
        <strain evidence="1 2">KUC8140</strain>
    </source>
</reference>
<evidence type="ECO:0000313" key="2">
    <source>
        <dbReference type="Proteomes" id="UP000053477"/>
    </source>
</evidence>
<sequence>MKADSSFEEDQRTLFNGDDDKFEQITSANTSTVTVAANPGYTNLEGHDQWTTQNYAFGITFEYEEDRLRESGSWPVFEKKFLRDFAKLDFEVPMPQKERVVRISKSKIFVYWLRYGRIAPKNIRNVWNKLLKSVKNHSTESLEYIGRECGMHKLYLHKIKRISGNSLEHVLKDYVYTIDDGRLIRLYDVRNDHTHVKAETEELLQQFEATHPVKQEDLDRKPLQIVGVASKILPLKPCVESAKDASSPLHKKKVWRDFGKGTVESMLDSRRDGGRIQTQNIKPESGVDLRDIRVGTGLPAKPSSGVLTGIVDEKRIGQDKRMRDRQLRREAQSLALSQRMYLVGSSPQDNTQIVTIGDFIEMFTKKALDAAPLTLTVPKIDRAF</sequence>
<dbReference type="InParanoid" id="A0A0H2RA38"/>
<name>A0A0H2RA38_9AGAM</name>
<proteinExistence type="predicted"/>
<organism evidence="1 2">
    <name type="scientific">Schizopora paradoxa</name>
    <dbReference type="NCBI Taxonomy" id="27342"/>
    <lineage>
        <taxon>Eukaryota</taxon>
        <taxon>Fungi</taxon>
        <taxon>Dikarya</taxon>
        <taxon>Basidiomycota</taxon>
        <taxon>Agaricomycotina</taxon>
        <taxon>Agaricomycetes</taxon>
        <taxon>Hymenochaetales</taxon>
        <taxon>Schizoporaceae</taxon>
        <taxon>Schizopora</taxon>
    </lineage>
</organism>
<keyword evidence="2" id="KW-1185">Reference proteome</keyword>
<evidence type="ECO:0000313" key="1">
    <source>
        <dbReference type="EMBL" id="KLO06358.1"/>
    </source>
</evidence>
<gene>
    <name evidence="1" type="ORF">SCHPADRAFT_1002396</name>
</gene>
<dbReference type="EMBL" id="KQ086214">
    <property type="protein sequence ID" value="KLO06358.1"/>
    <property type="molecule type" value="Genomic_DNA"/>
</dbReference>
<dbReference type="Proteomes" id="UP000053477">
    <property type="component" value="Unassembled WGS sequence"/>
</dbReference>